<feature type="transmembrane region" description="Helical" evidence="11">
    <location>
        <begin position="40"/>
        <end position="60"/>
    </location>
</feature>
<dbReference type="PIRSF" id="PIRSF004862">
    <property type="entry name" value="FliF"/>
    <property type="match status" value="1"/>
</dbReference>
<dbReference type="InterPro" id="IPR006182">
    <property type="entry name" value="FliF_N_dom"/>
</dbReference>
<keyword evidence="14" id="KW-0966">Cell projection</keyword>
<proteinExistence type="inferred from homology"/>
<feature type="domain" description="Flagellar M-ring C-terminal" evidence="13">
    <location>
        <begin position="268"/>
        <end position="434"/>
    </location>
</feature>
<evidence type="ECO:0000256" key="9">
    <source>
        <dbReference type="PIRNR" id="PIRNR004862"/>
    </source>
</evidence>
<keyword evidence="14" id="KW-0282">Flagellum</keyword>
<feature type="compositionally biased region" description="Polar residues" evidence="10">
    <location>
        <begin position="304"/>
        <end position="316"/>
    </location>
</feature>
<reference evidence="15" key="1">
    <citation type="journal article" date="2019" name="Int. J. Syst. Evol. Microbiol.">
        <title>The Global Catalogue of Microorganisms (GCM) 10K type strain sequencing project: providing services to taxonomists for standard genome sequencing and annotation.</title>
        <authorList>
            <consortium name="The Broad Institute Genomics Platform"/>
            <consortium name="The Broad Institute Genome Sequencing Center for Infectious Disease"/>
            <person name="Wu L."/>
            <person name="Ma J."/>
        </authorList>
    </citation>
    <scope>NUCLEOTIDE SEQUENCE [LARGE SCALE GENOMIC DNA]</scope>
    <source>
        <strain evidence="15">CGMCC 1.12478</strain>
    </source>
</reference>
<evidence type="ECO:0000256" key="11">
    <source>
        <dbReference type="SAM" id="Phobius"/>
    </source>
</evidence>
<dbReference type="InterPro" id="IPR043427">
    <property type="entry name" value="YscJ/FliF"/>
</dbReference>
<dbReference type="RefSeq" id="WP_188484243.1">
    <property type="nucleotide sequence ID" value="NZ_BMFC01000023.1"/>
</dbReference>
<evidence type="ECO:0000313" key="14">
    <source>
        <dbReference type="EMBL" id="GGC22502.1"/>
    </source>
</evidence>
<evidence type="ECO:0000256" key="5">
    <source>
        <dbReference type="ARBA" id="ARBA00022692"/>
    </source>
</evidence>
<dbReference type="InterPro" id="IPR000067">
    <property type="entry name" value="FlgMring_FliF"/>
</dbReference>
<evidence type="ECO:0000313" key="15">
    <source>
        <dbReference type="Proteomes" id="UP000645462"/>
    </source>
</evidence>
<keyword evidence="15" id="KW-1185">Reference proteome</keyword>
<dbReference type="Pfam" id="PF01514">
    <property type="entry name" value="YscJ_FliF"/>
    <property type="match status" value="1"/>
</dbReference>
<keyword evidence="5 11" id="KW-0812">Transmembrane</keyword>
<accession>A0ABQ1LCR5</accession>
<organism evidence="14 15">
    <name type="scientific">Marivita lacus</name>
    <dbReference type="NCBI Taxonomy" id="1323742"/>
    <lineage>
        <taxon>Bacteria</taxon>
        <taxon>Pseudomonadati</taxon>
        <taxon>Pseudomonadota</taxon>
        <taxon>Alphaproteobacteria</taxon>
        <taxon>Rhodobacterales</taxon>
        <taxon>Roseobacteraceae</taxon>
        <taxon>Marivita</taxon>
    </lineage>
</organism>
<dbReference type="Pfam" id="PF08345">
    <property type="entry name" value="YscJ_FliF_C"/>
    <property type="match status" value="1"/>
</dbReference>
<dbReference type="InterPro" id="IPR045851">
    <property type="entry name" value="AMP-bd_C_sf"/>
</dbReference>
<dbReference type="EMBL" id="BMFC01000023">
    <property type="protein sequence ID" value="GGC22502.1"/>
    <property type="molecule type" value="Genomic_DNA"/>
</dbReference>
<evidence type="ECO:0000259" key="12">
    <source>
        <dbReference type="Pfam" id="PF01514"/>
    </source>
</evidence>
<dbReference type="InterPro" id="IPR013556">
    <property type="entry name" value="Flag_M-ring_C"/>
</dbReference>
<evidence type="ECO:0000256" key="2">
    <source>
        <dbReference type="ARBA" id="ARBA00004651"/>
    </source>
</evidence>
<evidence type="ECO:0000256" key="8">
    <source>
        <dbReference type="ARBA" id="ARBA00023143"/>
    </source>
</evidence>
<keyword evidence="8 9" id="KW-0975">Bacterial flagellum</keyword>
<dbReference type="PANTHER" id="PTHR30046">
    <property type="entry name" value="FLAGELLAR M-RING PROTEIN"/>
    <property type="match status" value="1"/>
</dbReference>
<evidence type="ECO:0000256" key="4">
    <source>
        <dbReference type="ARBA" id="ARBA00022475"/>
    </source>
</evidence>
<feature type="compositionally biased region" description="Low complexity" evidence="10">
    <location>
        <begin position="343"/>
        <end position="358"/>
    </location>
</feature>
<dbReference type="PANTHER" id="PTHR30046:SF0">
    <property type="entry name" value="FLAGELLAR M-RING PROTEIN"/>
    <property type="match status" value="1"/>
</dbReference>
<evidence type="ECO:0000256" key="1">
    <source>
        <dbReference type="ARBA" id="ARBA00004117"/>
    </source>
</evidence>
<dbReference type="PRINTS" id="PR01009">
    <property type="entry name" value="FLGMRINGFLIF"/>
</dbReference>
<feature type="domain" description="Flagellar M-ring N-terminal" evidence="12">
    <location>
        <begin position="64"/>
        <end position="235"/>
    </location>
</feature>
<dbReference type="NCBIfam" id="TIGR00206">
    <property type="entry name" value="fliF"/>
    <property type="match status" value="1"/>
</dbReference>
<dbReference type="Proteomes" id="UP000645462">
    <property type="component" value="Unassembled WGS sequence"/>
</dbReference>
<evidence type="ECO:0000256" key="3">
    <source>
        <dbReference type="ARBA" id="ARBA00007971"/>
    </source>
</evidence>
<keyword evidence="4" id="KW-1003">Cell membrane</keyword>
<gene>
    <name evidence="14" type="primary">fliF1</name>
    <name evidence="14" type="ORF">GCM10011363_43820</name>
</gene>
<evidence type="ECO:0000256" key="6">
    <source>
        <dbReference type="ARBA" id="ARBA00022989"/>
    </source>
</evidence>
<comment type="caution">
    <text evidence="14">The sequence shown here is derived from an EMBL/GenBank/DDBJ whole genome shotgun (WGS) entry which is preliminary data.</text>
</comment>
<feature type="region of interest" description="Disordered" evidence="10">
    <location>
        <begin position="297"/>
        <end position="370"/>
    </location>
</feature>
<comment type="function">
    <text evidence="9">The M ring may be actively involved in energy transduction.</text>
</comment>
<name>A0ABQ1LCR5_9RHOB</name>
<evidence type="ECO:0000259" key="13">
    <source>
        <dbReference type="Pfam" id="PF08345"/>
    </source>
</evidence>
<comment type="subcellular location">
    <subcellularLocation>
        <location evidence="1 9">Bacterial flagellum basal body</location>
    </subcellularLocation>
    <subcellularLocation>
        <location evidence="2">Cell membrane</location>
        <topology evidence="2">Multi-pass membrane protein</topology>
    </subcellularLocation>
</comment>
<protein>
    <recommendedName>
        <fullName evidence="9">Flagellar M-ring protein</fullName>
    </recommendedName>
</protein>
<keyword evidence="6 11" id="KW-1133">Transmembrane helix</keyword>
<comment type="similarity">
    <text evidence="3 9">Belongs to the FliF family.</text>
</comment>
<dbReference type="Gene3D" id="3.30.300.30">
    <property type="match status" value="1"/>
</dbReference>
<keyword evidence="14" id="KW-0969">Cilium</keyword>
<keyword evidence="7 11" id="KW-0472">Membrane</keyword>
<evidence type="ECO:0000256" key="10">
    <source>
        <dbReference type="SAM" id="MobiDB-lite"/>
    </source>
</evidence>
<sequence length="564" mass="60038">MDGPRSTLPVQAGGSTLIARARLALSRADGFVAQPALRRALPAIALVVLVSLGLMAWLLLAPAERVALQSGLPEAEKARALDALTAGGINAQLDPSSGVLTVAAAEFHRARMLLATEGLPQANVDGLSVISEMPMGTSRQVESARLRRMQEMDLARSIMELQPVRSARVHLALPERSAFVRDQQPPRASVFLELAPGLALSQAQITGIVSLVSTAVADMPAANVSVVDQSGALLTTEEQDPIQAEADRQMQHQQRLERHYRDRVLALLTPIVGVGNAAVEVTLDMDFTRSEVTNEEYLPDTALRSEQSTNQQTNGSAVGGIPGAVANTPPNEAELAADAQGQSDTRSTTNSSSSMTRNYEVSRRIETRQPQTAQIMRVHAAVLLHQMPAALDENGQPLEAPQTPPMSEIEALAKSAIGFSTERGDVVTVTSAPFVATASLMPQAQWYEASRLPDLGRILAQLAVLGIIVLGVVRPLLDRLLPAATAEGAAAGMVYGDAVEVPKGETLSSLRQRIETSAPSADDLNDAITYEEKIELLRHMTSSETNRIAGAFKAMLAPPKEEGT</sequence>
<evidence type="ECO:0000256" key="7">
    <source>
        <dbReference type="ARBA" id="ARBA00023136"/>
    </source>
</evidence>